<evidence type="ECO:0008006" key="4">
    <source>
        <dbReference type="Google" id="ProtNLM"/>
    </source>
</evidence>
<dbReference type="EMBL" id="AP018448">
    <property type="protein sequence ID" value="BBC35031.1"/>
    <property type="molecule type" value="Genomic_DNA"/>
</dbReference>
<accession>A0ABM7FDA1</accession>
<protein>
    <recommendedName>
        <fullName evidence="4">Nucleopolyhedrovirus P10 family protein</fullName>
    </recommendedName>
</protein>
<name>A0ABM7FDA1_9ACTN</name>
<gene>
    <name evidence="2" type="ORF">SGFS_063250</name>
</gene>
<feature type="region of interest" description="Disordered" evidence="1">
    <location>
        <begin position="131"/>
        <end position="171"/>
    </location>
</feature>
<organism evidence="2 3">
    <name type="scientific">Streptomyces graminofaciens</name>
    <dbReference type="NCBI Taxonomy" id="68212"/>
    <lineage>
        <taxon>Bacteria</taxon>
        <taxon>Bacillati</taxon>
        <taxon>Actinomycetota</taxon>
        <taxon>Actinomycetes</taxon>
        <taxon>Kitasatosporales</taxon>
        <taxon>Streptomycetaceae</taxon>
        <taxon>Streptomyces</taxon>
    </lineage>
</organism>
<dbReference type="RefSeq" id="WP_286255163.1">
    <property type="nucleotide sequence ID" value="NZ_AP018448.1"/>
</dbReference>
<dbReference type="Proteomes" id="UP001321542">
    <property type="component" value="Chromosome"/>
</dbReference>
<reference evidence="2 3" key="1">
    <citation type="journal article" date="2010" name="ChemBioChem">
        <title>Cloning and characterization of the biosynthetic gene cluster of 16-membered macrolide antibiotic FD-891: involvement of a dual functional cytochrome P450 monooxygenase catalyzing epoxidation and hydroxylation.</title>
        <authorList>
            <person name="Kudo F."/>
            <person name="Motegi A."/>
            <person name="Mizoue K."/>
            <person name="Eguchi T."/>
        </authorList>
    </citation>
    <scope>NUCLEOTIDE SEQUENCE [LARGE SCALE GENOMIC DNA]</scope>
    <source>
        <strain evidence="2 3">A-8890</strain>
    </source>
</reference>
<evidence type="ECO:0000313" key="3">
    <source>
        <dbReference type="Proteomes" id="UP001321542"/>
    </source>
</evidence>
<proteinExistence type="predicted"/>
<reference evidence="2 3" key="2">
    <citation type="journal article" date="2023" name="ChemBioChem">
        <title>Acyltransferase Domain Exchange between Two Independent Type I Polyketide Synthases in the Same Producer Strain of Macrolide Antibiotics.</title>
        <authorList>
            <person name="Kudo F."/>
            <person name="Kishikawa K."/>
            <person name="Tsuboi K."/>
            <person name="Kido T."/>
            <person name="Usui T."/>
            <person name="Hashimoto J."/>
            <person name="Shin-Ya K."/>
            <person name="Miyanaga A."/>
            <person name="Eguchi T."/>
        </authorList>
    </citation>
    <scope>NUCLEOTIDE SEQUENCE [LARGE SCALE GENOMIC DNA]</scope>
    <source>
        <strain evidence="2 3">A-8890</strain>
    </source>
</reference>
<sequence>MTEAWTQALQRRLGLGRLLPLGGPGDGTWITEQAAVQALGRAAAEIPGVRLESLRIGSAPLKPVSEPAVRPPASALPPGPLRIEAAFTAALARPLPETADELRSVLLSAAAERLDLATVTADLRVTDLHEGPETGVKSRTAAKAMRPAPEAAAERSSPPATGTGSMSMSGPVGELADVATAVPGVARLTAVLGSRPVKVEDHDDPPGRHIEVHLAVASGHRPLEVARAVRDAVAGAATTDTPGPVTAAVLITETAASAQDNQGPADH</sequence>
<feature type="compositionally biased region" description="Low complexity" evidence="1">
    <location>
        <begin position="141"/>
        <end position="160"/>
    </location>
</feature>
<keyword evidence="3" id="KW-1185">Reference proteome</keyword>
<evidence type="ECO:0000313" key="2">
    <source>
        <dbReference type="EMBL" id="BBC35031.1"/>
    </source>
</evidence>
<evidence type="ECO:0000256" key="1">
    <source>
        <dbReference type="SAM" id="MobiDB-lite"/>
    </source>
</evidence>